<dbReference type="RefSeq" id="WP_163610920.1">
    <property type="nucleotide sequence ID" value="NZ_JAAGWB010000023.1"/>
</dbReference>
<comment type="caution">
    <text evidence="6">The sequence shown here is derived from an EMBL/GenBank/DDBJ whole genome shotgun (WGS) entry which is preliminary data.</text>
</comment>
<evidence type="ECO:0000256" key="3">
    <source>
        <dbReference type="SAM" id="MobiDB-lite"/>
    </source>
</evidence>
<dbReference type="SMART" id="SM00420">
    <property type="entry name" value="HTH_DEOR"/>
    <property type="match status" value="1"/>
</dbReference>
<reference evidence="5 7" key="1">
    <citation type="submission" date="2020-01" db="EMBL/GenBank/DDBJ databases">
        <title>the WGS Modestobacter muralis CPCC 204518.</title>
        <authorList>
            <person name="Jiang Z."/>
        </authorList>
    </citation>
    <scope>NUCLEOTIDE SEQUENCE [LARGE SCALE GENOMIC DNA]</scope>
    <source>
        <strain evidence="5 7">DSM 100205</strain>
    </source>
</reference>
<name>A0A6P0H5Z5_9ACTN</name>
<dbReference type="Proteomes" id="UP000468828">
    <property type="component" value="Unassembled WGS sequence"/>
</dbReference>
<dbReference type="PRINTS" id="PR00037">
    <property type="entry name" value="HTHLACR"/>
</dbReference>
<dbReference type="Gene3D" id="3.40.50.1360">
    <property type="match status" value="1"/>
</dbReference>
<dbReference type="Gene3D" id="1.10.10.10">
    <property type="entry name" value="Winged helix-like DNA-binding domain superfamily/Winged helix DNA-binding domain"/>
    <property type="match status" value="1"/>
</dbReference>
<feature type="compositionally biased region" description="Polar residues" evidence="3">
    <location>
        <begin position="12"/>
        <end position="21"/>
    </location>
</feature>
<dbReference type="Proteomes" id="UP000471152">
    <property type="component" value="Unassembled WGS sequence"/>
</dbReference>
<evidence type="ECO:0000313" key="7">
    <source>
        <dbReference type="Proteomes" id="UP000468828"/>
    </source>
</evidence>
<gene>
    <name evidence="6" type="ORF">G3R41_09820</name>
    <name evidence="5" type="ORF">GCU67_09165</name>
</gene>
<dbReference type="SMART" id="SM01134">
    <property type="entry name" value="DeoRC"/>
    <property type="match status" value="1"/>
</dbReference>
<keyword evidence="2" id="KW-0804">Transcription</keyword>
<dbReference type="SUPFAM" id="SSF46785">
    <property type="entry name" value="Winged helix' DNA-binding domain"/>
    <property type="match status" value="1"/>
</dbReference>
<dbReference type="AlphaFoldDB" id="A0A6P0H5Z5"/>
<dbReference type="InterPro" id="IPR014036">
    <property type="entry name" value="DeoR-like_C"/>
</dbReference>
<evidence type="ECO:0000313" key="6">
    <source>
        <dbReference type="EMBL" id="NEN51228.1"/>
    </source>
</evidence>
<dbReference type="InterPro" id="IPR037171">
    <property type="entry name" value="NagB/RpiA_transferase-like"/>
</dbReference>
<protein>
    <submittedName>
        <fullName evidence="6">DeoR/GlpR transcriptional regulator</fullName>
    </submittedName>
</protein>
<feature type="domain" description="HTH deoR-type" evidence="4">
    <location>
        <begin position="21"/>
        <end position="76"/>
    </location>
</feature>
<evidence type="ECO:0000313" key="8">
    <source>
        <dbReference type="Proteomes" id="UP000471152"/>
    </source>
</evidence>
<dbReference type="GO" id="GO:0003700">
    <property type="term" value="F:DNA-binding transcription factor activity"/>
    <property type="evidence" value="ECO:0007669"/>
    <property type="project" value="InterPro"/>
</dbReference>
<dbReference type="EMBL" id="JAAGWB010000023">
    <property type="protein sequence ID" value="NEN51228.1"/>
    <property type="molecule type" value="Genomic_DNA"/>
</dbReference>
<organism evidence="6 8">
    <name type="scientific">Modestobacter muralis</name>
    <dbReference type="NCBI Taxonomy" id="1608614"/>
    <lineage>
        <taxon>Bacteria</taxon>
        <taxon>Bacillati</taxon>
        <taxon>Actinomycetota</taxon>
        <taxon>Actinomycetes</taxon>
        <taxon>Geodermatophilales</taxon>
        <taxon>Geodermatophilaceae</taxon>
        <taxon>Modestobacter</taxon>
    </lineage>
</organism>
<accession>A0A6P0H5Z5</accession>
<dbReference type="Pfam" id="PF08220">
    <property type="entry name" value="HTH_DeoR"/>
    <property type="match status" value="1"/>
</dbReference>
<feature type="region of interest" description="Disordered" evidence="3">
    <location>
        <begin position="1"/>
        <end position="25"/>
    </location>
</feature>
<evidence type="ECO:0000313" key="5">
    <source>
        <dbReference type="EMBL" id="NEK94340.1"/>
    </source>
</evidence>
<dbReference type="InterPro" id="IPR036388">
    <property type="entry name" value="WH-like_DNA-bd_sf"/>
</dbReference>
<keyword evidence="7" id="KW-1185">Reference proteome</keyword>
<dbReference type="SUPFAM" id="SSF100950">
    <property type="entry name" value="NagB/RpiA/CoA transferase-like"/>
    <property type="match status" value="1"/>
</dbReference>
<reference evidence="6 8" key="2">
    <citation type="submission" date="2020-02" db="EMBL/GenBank/DDBJ databases">
        <title>The WGS of Modestobacter muralis DSM 100205.</title>
        <authorList>
            <person name="Jiang Z."/>
        </authorList>
    </citation>
    <scope>NUCLEOTIDE SEQUENCE [LARGE SCALE GENOMIC DNA]</scope>
    <source>
        <strain evidence="6 8">DSM 100205</strain>
    </source>
</reference>
<dbReference type="InterPro" id="IPR001034">
    <property type="entry name" value="DeoR_HTH"/>
</dbReference>
<proteinExistence type="predicted"/>
<dbReference type="PANTHER" id="PTHR30363:SF44">
    <property type="entry name" value="AGA OPERON TRANSCRIPTIONAL REPRESSOR-RELATED"/>
    <property type="match status" value="1"/>
</dbReference>
<dbReference type="InterPro" id="IPR036390">
    <property type="entry name" value="WH_DNA-bd_sf"/>
</dbReference>
<dbReference type="PROSITE" id="PS51000">
    <property type="entry name" value="HTH_DEOR_2"/>
    <property type="match status" value="1"/>
</dbReference>
<evidence type="ECO:0000256" key="1">
    <source>
        <dbReference type="ARBA" id="ARBA00023015"/>
    </source>
</evidence>
<dbReference type="Pfam" id="PF00455">
    <property type="entry name" value="DeoRC"/>
    <property type="match status" value="1"/>
</dbReference>
<dbReference type="PANTHER" id="PTHR30363">
    <property type="entry name" value="HTH-TYPE TRANSCRIPTIONAL REGULATOR SRLR-RELATED"/>
    <property type="match status" value="1"/>
</dbReference>
<evidence type="ECO:0000256" key="2">
    <source>
        <dbReference type="ARBA" id="ARBA00023163"/>
    </source>
</evidence>
<dbReference type="EMBL" id="JAAGWH010000021">
    <property type="protein sequence ID" value="NEK94340.1"/>
    <property type="molecule type" value="Genomic_DNA"/>
</dbReference>
<sequence length="281" mass="30010">MQPEQRPPSETGGESSRQSGSRYRREEIVRLATSTGLASVEELAGAFEVTASTIRRDLAQLTAEGRLARTYGGAMALLSHAEPSLRQRIGEAFEAKRGIARWAARQVVAGETVLLDAGSTVGALAHELRWTSPLTVATTGLTSIQALADAEDVHVECLGGTLRHLSQGFVGPLTEAALERMTFDRVFLGADSVTADRGICEAELEQTRLKELMARQAERVYVLAHATKLGRRPFHAWAQLPDGWTLVTDDGAEPGAVAPFHAAGVEVVVVDAEGHVAGPPD</sequence>
<evidence type="ECO:0000259" key="4">
    <source>
        <dbReference type="PROSITE" id="PS51000"/>
    </source>
</evidence>
<keyword evidence="1" id="KW-0805">Transcription regulation</keyword>
<dbReference type="InterPro" id="IPR050313">
    <property type="entry name" value="Carb_Metab_HTH_regulators"/>
</dbReference>